<accession>A0A096F8W4</accession>
<evidence type="ECO:0000313" key="2">
    <source>
        <dbReference type="Proteomes" id="UP000029553"/>
    </source>
</evidence>
<dbReference type="Pfam" id="PF15588">
    <property type="entry name" value="Imm10"/>
    <property type="match status" value="1"/>
</dbReference>
<dbReference type="AlphaFoldDB" id="A0A096F8W4"/>
<reference evidence="1 2" key="1">
    <citation type="submission" date="2013-09" db="EMBL/GenBank/DDBJ databases">
        <title>High correlation between genotypes and phenotypes of environmental bacteria Comamonas testosteroni strains.</title>
        <authorList>
            <person name="Liu L."/>
            <person name="Zhu W."/>
            <person name="Xia X."/>
            <person name="Xu B."/>
            <person name="Luo M."/>
            <person name="Wang G."/>
        </authorList>
    </citation>
    <scope>NUCLEOTIDE SEQUENCE [LARGE SCALE GENOMIC DNA]</scope>
    <source>
        <strain evidence="1 2">JL40</strain>
    </source>
</reference>
<proteinExistence type="predicted"/>
<dbReference type="EMBL" id="AWOR01000074">
    <property type="protein sequence ID" value="KGH26148.1"/>
    <property type="molecule type" value="Genomic_DNA"/>
</dbReference>
<comment type="caution">
    <text evidence="1">The sequence shown here is derived from an EMBL/GenBank/DDBJ whole genome shotgun (WGS) entry which is preliminary data.</text>
</comment>
<protein>
    <submittedName>
        <fullName evidence="1">Uncharacterized protein</fullName>
    </submittedName>
</protein>
<dbReference type="InterPro" id="IPR028962">
    <property type="entry name" value="Imm10"/>
</dbReference>
<name>A0A096F8W4_COMTE</name>
<organism evidence="1 2">
    <name type="scientific">Comamonas testosteroni</name>
    <name type="common">Pseudomonas testosteroni</name>
    <dbReference type="NCBI Taxonomy" id="285"/>
    <lineage>
        <taxon>Bacteria</taxon>
        <taxon>Pseudomonadati</taxon>
        <taxon>Pseudomonadota</taxon>
        <taxon>Betaproteobacteria</taxon>
        <taxon>Burkholderiales</taxon>
        <taxon>Comamonadaceae</taxon>
        <taxon>Comamonas</taxon>
    </lineage>
</organism>
<dbReference type="RefSeq" id="WP_034374538.1">
    <property type="nucleotide sequence ID" value="NZ_AWOR01000074.1"/>
</dbReference>
<dbReference type="Proteomes" id="UP000029553">
    <property type="component" value="Unassembled WGS sequence"/>
</dbReference>
<gene>
    <name evidence="1" type="ORF">P353_22860</name>
</gene>
<sequence>MNTFSFRAACIVTKDPEDFCHLVGFADKKHGTEHYLMLQRSFEEDEDEQDEELGMDTYHVEWCGQQRPRYGGIERFVLKRTGAELTFKREAEEDMDEPKQMSIAFDLSAGEYEELKVALMNIFAGESCLEMTDGQAIGAA</sequence>
<evidence type="ECO:0000313" key="1">
    <source>
        <dbReference type="EMBL" id="KGH26148.1"/>
    </source>
</evidence>